<dbReference type="Gene3D" id="3.30.2310.20">
    <property type="entry name" value="RelE-like"/>
    <property type="match status" value="1"/>
</dbReference>
<evidence type="ECO:0000256" key="1">
    <source>
        <dbReference type="ARBA" id="ARBA00022649"/>
    </source>
</evidence>
<dbReference type="InterPro" id="IPR007712">
    <property type="entry name" value="RelE/ParE_toxin"/>
</dbReference>
<proteinExistence type="predicted"/>
<reference evidence="2 3" key="1">
    <citation type="journal article" date="2019" name="ISME J.">
        <title>Genome analyses of uncultured TG2/ZB3 bacteria in 'Margulisbacteria' specifically attached to ectosymbiotic spirochetes of protists in the termite gut.</title>
        <authorList>
            <person name="Utami Y.D."/>
            <person name="Kuwahara H."/>
            <person name="Igai K."/>
            <person name="Murakami T."/>
            <person name="Sugaya K."/>
            <person name="Morikawa T."/>
            <person name="Nagura Y."/>
            <person name="Yuki M."/>
            <person name="Deevong P."/>
            <person name="Inoue T."/>
            <person name="Kihara K."/>
            <person name="Lo N."/>
            <person name="Yamada A."/>
            <person name="Ohkuma M."/>
            <person name="Hongoh Y."/>
        </authorList>
    </citation>
    <scope>NUCLEOTIDE SEQUENCE [LARGE SCALE GENOMIC DNA]</scope>
    <source>
        <strain evidence="2">RsDinE6-01</strain>
    </source>
</reference>
<dbReference type="Pfam" id="PF05016">
    <property type="entry name" value="ParE_toxin"/>
    <property type="match status" value="1"/>
</dbReference>
<evidence type="ECO:0000313" key="3">
    <source>
        <dbReference type="Proteomes" id="UP000282196"/>
    </source>
</evidence>
<dbReference type="Proteomes" id="UP000282196">
    <property type="component" value="Unassembled WGS sequence"/>
</dbReference>
<keyword evidence="3" id="KW-1185">Reference proteome</keyword>
<accession>A0A388TJ78</accession>
<dbReference type="InterPro" id="IPR035093">
    <property type="entry name" value="RelE/ParE_toxin_dom_sf"/>
</dbReference>
<comment type="caution">
    <text evidence="2">The sequence shown here is derived from an EMBL/GenBank/DDBJ whole genome shotgun (WGS) entry which is preliminary data.</text>
</comment>
<dbReference type="AlphaFoldDB" id="A0A388TJ78"/>
<gene>
    <name evidence="2" type="primary">parE</name>
    <name evidence="2" type="ORF">RDn1_012</name>
</gene>
<keyword evidence="1" id="KW-1277">Toxin-antitoxin system</keyword>
<organism evidence="2 3">
    <name type="scientific">Candidatus Termititenax dinenymphae</name>
    <dbReference type="NCBI Taxonomy" id="2218523"/>
    <lineage>
        <taxon>Bacteria</taxon>
        <taxon>Bacillati</taxon>
        <taxon>Candidatus Margulisiibacteriota</taxon>
        <taxon>Candidatus Termititenacia</taxon>
        <taxon>Candidatus Termititenacales</taxon>
        <taxon>Candidatus Termititenacaceae</taxon>
        <taxon>Candidatus Termititenax</taxon>
    </lineage>
</organism>
<name>A0A388TJ78_9BACT</name>
<dbReference type="EMBL" id="BGZP01000001">
    <property type="protein sequence ID" value="GBR77353.1"/>
    <property type="molecule type" value="Genomic_DNA"/>
</dbReference>
<evidence type="ECO:0000313" key="2">
    <source>
        <dbReference type="EMBL" id="GBR77353.1"/>
    </source>
</evidence>
<protein>
    <submittedName>
        <fullName evidence="2">Toxin ParE</fullName>
    </submittedName>
</protein>
<sequence length="101" mass="11620">MLNVRYLPLAKKDLHDIVEYIAGVLKSPQAAANFLSAVEKALEHLQTFPFSCRVYQSIETLNLEYRVKLVGNYLLFYVVLDNVLEVHRVIYAKRNLPQIIG</sequence>